<evidence type="ECO:0000256" key="5">
    <source>
        <dbReference type="ARBA" id="ARBA00023134"/>
    </source>
</evidence>
<accession>A0ABM8IAR9</accession>
<dbReference type="NCBIfam" id="TIGR00231">
    <property type="entry name" value="small_GTP"/>
    <property type="match status" value="1"/>
</dbReference>
<dbReference type="InterPro" id="IPR013842">
    <property type="entry name" value="LepA_CTD"/>
</dbReference>
<keyword evidence="9" id="KW-0251">Elongation factor</keyword>
<evidence type="ECO:0000256" key="2">
    <source>
        <dbReference type="ARBA" id="ARBA00022741"/>
    </source>
</evidence>
<dbReference type="Gene3D" id="3.30.70.240">
    <property type="match status" value="1"/>
</dbReference>
<dbReference type="CDD" id="cd01890">
    <property type="entry name" value="LepA"/>
    <property type="match status" value="1"/>
</dbReference>
<dbReference type="Gene3D" id="3.30.70.870">
    <property type="entry name" value="Elongation Factor G (Translational Gtpase), domain 3"/>
    <property type="match status" value="1"/>
</dbReference>
<dbReference type="InterPro" id="IPR035654">
    <property type="entry name" value="LepA_IV"/>
</dbReference>
<dbReference type="EMBL" id="AP027742">
    <property type="protein sequence ID" value="BDZ78052.1"/>
    <property type="molecule type" value="Genomic_DNA"/>
</dbReference>
<proteinExistence type="inferred from homology"/>
<dbReference type="PANTHER" id="PTHR43512:SF4">
    <property type="entry name" value="TRANSLATION FACTOR GUF1 HOMOLOG, CHLOROPLASTIC"/>
    <property type="match status" value="1"/>
</dbReference>
<evidence type="ECO:0000256" key="4">
    <source>
        <dbReference type="ARBA" id="ARBA00022917"/>
    </source>
</evidence>
<sequence length="618" mass="69348">MNLKKEFVMEGTIEVEGIEQSKIRNFCIIAHIDHGKSTLADRIIEMTGLLTSREMQSQVLDNMELERERGITIKAQAVRTVYKAKDGEEYIFNLIDTPGHVDFNYEVSRSLAACDGAILVVDAAQGVEAQTLANVYLALDHDLDVMPVINKVDLPSAEPERVIEEIEDVIGIEAEDAPLISAKTGLNVDEVLEQIVQKIPAPKGDPSAPLQALIFDSVYDSYRGVIVFCRIKEGTIRKGTTIRMMATKAEAEVVEVGYFGAGQFIPCDELAAGMVGYFTASLKNVKDTRVGDTVTNADHPCSEPLPGYKKVNPMVYCGMYPADGAKYPDLRDALEKLQLNDAALQFEPETSVALGFGFRCGFLGLLHLEIVQERLEREYNLDLVTTAPGVVYKVHKTNGEVIELTNPSNLPDLSEIDYMEEPMVKAEIMVTSEYIGSIMELCQERRGIYQGMEYMEETRAVLHYHLPLNEIIYDFFDALKSRSRGYASFDYEMMGYQQSELVKLDILINKEEVDALSFIVHAGTAYERGRKMCEKLKEEIPRQLFEIPIQAAIGSKIIARETVKAMRKDVLAKCYGGDISRKRKLLEKQKEGKKRMRQVGNVEIPQKAFMSVLKLDDR</sequence>
<keyword evidence="10" id="KW-1185">Reference proteome</keyword>
<dbReference type="Gene3D" id="3.40.50.300">
    <property type="entry name" value="P-loop containing nucleotide triphosphate hydrolases"/>
    <property type="match status" value="1"/>
</dbReference>
<dbReference type="SUPFAM" id="SSF52540">
    <property type="entry name" value="P-loop containing nucleoside triphosphate hydrolases"/>
    <property type="match status" value="1"/>
</dbReference>
<evidence type="ECO:0000256" key="7">
    <source>
        <dbReference type="HAMAP-Rule" id="MF_00071"/>
    </source>
</evidence>
<dbReference type="SUPFAM" id="SSF54980">
    <property type="entry name" value="EF-G C-terminal domain-like"/>
    <property type="match status" value="2"/>
</dbReference>
<dbReference type="InterPro" id="IPR000795">
    <property type="entry name" value="T_Tr_GTP-bd_dom"/>
</dbReference>
<evidence type="ECO:0000256" key="3">
    <source>
        <dbReference type="ARBA" id="ARBA00022801"/>
    </source>
</evidence>
<evidence type="ECO:0000313" key="9">
    <source>
        <dbReference type="EMBL" id="BDZ78052.1"/>
    </source>
</evidence>
<dbReference type="InterPro" id="IPR031157">
    <property type="entry name" value="G_TR_CS"/>
</dbReference>
<evidence type="ECO:0000313" key="10">
    <source>
        <dbReference type="Proteomes" id="UP001305815"/>
    </source>
</evidence>
<comment type="similarity">
    <text evidence="1 7">Belongs to the TRAFAC class translation factor GTPase superfamily. Classic translation factor GTPase family. LepA subfamily.</text>
</comment>
<name>A0ABM8IAR9_9FIRM</name>
<dbReference type="SMART" id="SM00838">
    <property type="entry name" value="EFG_C"/>
    <property type="match status" value="1"/>
</dbReference>
<keyword evidence="5 7" id="KW-0342">GTP-binding</keyword>
<dbReference type="Pfam" id="PF00679">
    <property type="entry name" value="EFG_C"/>
    <property type="match status" value="1"/>
</dbReference>
<dbReference type="PRINTS" id="PR00315">
    <property type="entry name" value="ELONGATNFCT"/>
</dbReference>
<keyword evidence="6 7" id="KW-0472">Membrane</keyword>
<feature type="domain" description="Tr-type G" evidence="8">
    <location>
        <begin position="21"/>
        <end position="203"/>
    </location>
</feature>
<feature type="binding site" evidence="7">
    <location>
        <begin position="150"/>
        <end position="153"/>
    </location>
    <ligand>
        <name>GTP</name>
        <dbReference type="ChEBI" id="CHEBI:37565"/>
    </ligand>
</feature>
<dbReference type="InterPro" id="IPR035647">
    <property type="entry name" value="EFG_III/V"/>
</dbReference>
<dbReference type="Pfam" id="PF03144">
    <property type="entry name" value="GTP_EFTU_D2"/>
    <property type="match status" value="1"/>
</dbReference>
<dbReference type="HAMAP" id="MF_00071">
    <property type="entry name" value="LepA"/>
    <property type="match status" value="1"/>
</dbReference>
<dbReference type="EC" id="3.6.5.n1" evidence="7"/>
<comment type="catalytic activity">
    <reaction evidence="7">
        <text>GTP + H2O = GDP + phosphate + H(+)</text>
        <dbReference type="Rhea" id="RHEA:19669"/>
        <dbReference type="ChEBI" id="CHEBI:15377"/>
        <dbReference type="ChEBI" id="CHEBI:15378"/>
        <dbReference type="ChEBI" id="CHEBI:37565"/>
        <dbReference type="ChEBI" id="CHEBI:43474"/>
        <dbReference type="ChEBI" id="CHEBI:58189"/>
        <dbReference type="EC" id="3.6.5.n1"/>
    </reaction>
</comment>
<dbReference type="GO" id="GO:0003746">
    <property type="term" value="F:translation elongation factor activity"/>
    <property type="evidence" value="ECO:0007669"/>
    <property type="project" value="UniProtKB-KW"/>
</dbReference>
<dbReference type="Pfam" id="PF06421">
    <property type="entry name" value="LepA_C"/>
    <property type="match status" value="1"/>
</dbReference>
<dbReference type="InterPro" id="IPR000640">
    <property type="entry name" value="EFG_V-like"/>
</dbReference>
<comment type="function">
    <text evidence="7">Required for accurate and efficient protein synthesis under certain stress conditions. May act as a fidelity factor of the translation reaction, by catalyzing a one-codon backward translocation of tRNAs on improperly translocated ribosomes. Back-translocation proceeds from a post-translocation (POST) complex to a pre-translocation (PRE) complex, thus giving elongation factor G a second chance to translocate the tRNAs correctly. Binds to ribosomes in a GTP-dependent manner.</text>
</comment>
<gene>
    <name evidence="7 9" type="primary">lepA</name>
    <name evidence="9" type="ORF">Lac1_22350</name>
</gene>
<organism evidence="9 10">
    <name type="scientific">Claveliimonas bilis</name>
    <dbReference type="NCBI Taxonomy" id="3028070"/>
    <lineage>
        <taxon>Bacteria</taxon>
        <taxon>Bacillati</taxon>
        <taxon>Bacillota</taxon>
        <taxon>Clostridia</taxon>
        <taxon>Lachnospirales</taxon>
        <taxon>Lachnospiraceae</taxon>
        <taxon>Claveliimonas</taxon>
    </lineage>
</organism>
<dbReference type="PROSITE" id="PS00301">
    <property type="entry name" value="G_TR_1"/>
    <property type="match status" value="1"/>
</dbReference>
<dbReference type="Gene3D" id="3.30.70.2570">
    <property type="entry name" value="Elongation factor 4, C-terminal domain"/>
    <property type="match status" value="1"/>
</dbReference>
<dbReference type="CDD" id="cd03699">
    <property type="entry name" value="EF4_II"/>
    <property type="match status" value="1"/>
</dbReference>
<evidence type="ECO:0000256" key="1">
    <source>
        <dbReference type="ARBA" id="ARBA00005454"/>
    </source>
</evidence>
<dbReference type="InterPro" id="IPR006297">
    <property type="entry name" value="EF-4"/>
</dbReference>
<evidence type="ECO:0000256" key="6">
    <source>
        <dbReference type="ARBA" id="ARBA00023136"/>
    </source>
</evidence>
<reference evidence="10" key="1">
    <citation type="journal article" date="2023" name="Int. J. Syst. Evol. Microbiol.">
        <title>Claveliimonas bilis gen. nov., sp. nov., deoxycholic acid-producing bacteria isolated from human faeces, and reclassification of Sellimonas monacensis Zenner et al. 2021 as Claveliimonas monacensis comb. nov.</title>
        <authorList>
            <person name="Hisatomi A."/>
            <person name="Kastawa N.W.E.P.G."/>
            <person name="Song I."/>
            <person name="Ohkuma M."/>
            <person name="Fukiya S."/>
            <person name="Sakamoto M."/>
        </authorList>
    </citation>
    <scope>NUCLEOTIDE SEQUENCE [LARGE SCALE GENOMIC DNA]</scope>
    <source>
        <strain evidence="10">12BBH14</strain>
    </source>
</reference>
<dbReference type="Gene3D" id="2.40.30.10">
    <property type="entry name" value="Translation factors"/>
    <property type="match status" value="1"/>
</dbReference>
<dbReference type="InterPro" id="IPR005225">
    <property type="entry name" value="Small_GTP-bd"/>
</dbReference>
<keyword evidence="4 7" id="KW-0648">Protein biosynthesis</keyword>
<dbReference type="InterPro" id="IPR027417">
    <property type="entry name" value="P-loop_NTPase"/>
</dbReference>
<dbReference type="InterPro" id="IPR038363">
    <property type="entry name" value="LepA_C_sf"/>
</dbReference>
<feature type="binding site" evidence="7">
    <location>
        <begin position="33"/>
        <end position="38"/>
    </location>
    <ligand>
        <name>GTP</name>
        <dbReference type="ChEBI" id="CHEBI:37565"/>
    </ligand>
</feature>
<dbReference type="NCBIfam" id="TIGR01393">
    <property type="entry name" value="lepA"/>
    <property type="match status" value="1"/>
</dbReference>
<keyword evidence="3 7" id="KW-0378">Hydrolase</keyword>
<evidence type="ECO:0000259" key="8">
    <source>
        <dbReference type="PROSITE" id="PS51722"/>
    </source>
</evidence>
<protein>
    <recommendedName>
        <fullName evidence="7">Elongation factor 4</fullName>
        <shortName evidence="7">EF-4</shortName>
        <ecNumber evidence="7">3.6.5.n1</ecNumber>
    </recommendedName>
    <alternativeName>
        <fullName evidence="7">Ribosomal back-translocase LepA</fullName>
    </alternativeName>
</protein>
<comment type="subcellular location">
    <subcellularLocation>
        <location evidence="7">Cell membrane</location>
        <topology evidence="7">Peripheral membrane protein</topology>
        <orientation evidence="7">Cytoplasmic side</orientation>
    </subcellularLocation>
</comment>
<dbReference type="Pfam" id="PF00009">
    <property type="entry name" value="GTP_EFTU"/>
    <property type="match status" value="1"/>
</dbReference>
<dbReference type="PROSITE" id="PS51722">
    <property type="entry name" value="G_TR_2"/>
    <property type="match status" value="1"/>
</dbReference>
<dbReference type="InterPro" id="IPR004161">
    <property type="entry name" value="EFTu-like_2"/>
</dbReference>
<keyword evidence="2 7" id="KW-0547">Nucleotide-binding</keyword>
<dbReference type="Proteomes" id="UP001305815">
    <property type="component" value="Chromosome"/>
</dbReference>
<dbReference type="PANTHER" id="PTHR43512">
    <property type="entry name" value="TRANSLATION FACTOR GUF1-RELATED"/>
    <property type="match status" value="1"/>
</dbReference>
<dbReference type="CDD" id="cd03709">
    <property type="entry name" value="lepA_C"/>
    <property type="match status" value="1"/>
</dbReference>
<dbReference type="CDD" id="cd16260">
    <property type="entry name" value="EF4_III"/>
    <property type="match status" value="1"/>
</dbReference>
<keyword evidence="7" id="KW-1003">Cell membrane</keyword>